<comment type="subunit">
    <text evidence="12">Monomer. Interacts with DnaB.</text>
</comment>
<dbReference type="GO" id="GO:0006269">
    <property type="term" value="P:DNA replication, synthesis of primer"/>
    <property type="evidence" value="ECO:0007669"/>
    <property type="project" value="UniProtKB-UniRule"/>
</dbReference>
<comment type="domain">
    <text evidence="12">Contains an N-terminal zinc-binding domain, a central core domain that contains the primase activity, and a C-terminal DnaB-binding domain.</text>
</comment>
<evidence type="ECO:0000256" key="3">
    <source>
        <dbReference type="ARBA" id="ARBA00022679"/>
    </source>
</evidence>
<dbReference type="EMBL" id="PCVG01000058">
    <property type="protein sequence ID" value="PIQ68363.1"/>
    <property type="molecule type" value="Genomic_DNA"/>
</dbReference>
<evidence type="ECO:0000313" key="15">
    <source>
        <dbReference type="EMBL" id="PIQ68363.1"/>
    </source>
</evidence>
<dbReference type="SUPFAM" id="SSF57783">
    <property type="entry name" value="Zinc beta-ribbon"/>
    <property type="match status" value="1"/>
</dbReference>
<keyword evidence="10 12" id="KW-0238">DNA-binding</keyword>
<dbReference type="SMART" id="SM00400">
    <property type="entry name" value="ZnF_CHCC"/>
    <property type="match status" value="1"/>
</dbReference>
<evidence type="ECO:0000259" key="14">
    <source>
        <dbReference type="PROSITE" id="PS50880"/>
    </source>
</evidence>
<dbReference type="InterPro" id="IPR002694">
    <property type="entry name" value="Znf_CHC2"/>
</dbReference>
<evidence type="ECO:0000256" key="12">
    <source>
        <dbReference type="HAMAP-Rule" id="MF_00974"/>
    </source>
</evidence>
<keyword evidence="5 12" id="KW-0235">DNA replication</keyword>
<feature type="domain" description="Toprim" evidence="14">
    <location>
        <begin position="315"/>
        <end position="396"/>
    </location>
</feature>
<feature type="zinc finger region" description="CHC2-type" evidence="12">
    <location>
        <begin position="35"/>
        <end position="59"/>
    </location>
</feature>
<dbReference type="GO" id="GO:0000428">
    <property type="term" value="C:DNA-directed RNA polymerase complex"/>
    <property type="evidence" value="ECO:0007669"/>
    <property type="project" value="UniProtKB-KW"/>
</dbReference>
<keyword evidence="1 12" id="KW-0240">DNA-directed RNA polymerase</keyword>
<reference evidence="15 16" key="1">
    <citation type="submission" date="2017-09" db="EMBL/GenBank/DDBJ databases">
        <title>Depth-based differentiation of microbial function through sediment-hosted aquifers and enrichment of novel symbionts in the deep terrestrial subsurface.</title>
        <authorList>
            <person name="Probst A.J."/>
            <person name="Ladd B."/>
            <person name="Jarett J.K."/>
            <person name="Geller-Mcgrath D.E."/>
            <person name="Sieber C.M."/>
            <person name="Emerson J.B."/>
            <person name="Anantharaman K."/>
            <person name="Thomas B.C."/>
            <person name="Malmstrom R."/>
            <person name="Stieglmeier M."/>
            <person name="Klingl A."/>
            <person name="Woyke T."/>
            <person name="Ryan C.M."/>
            <person name="Banfield J.F."/>
        </authorList>
    </citation>
    <scope>NUCLEOTIDE SEQUENCE [LARGE SCALE GENOMIC DNA]</scope>
    <source>
        <strain evidence="15">CG11_big_fil_rev_8_21_14_0_20_46_11</strain>
    </source>
</reference>
<feature type="compositionally biased region" description="Low complexity" evidence="13">
    <location>
        <begin position="256"/>
        <end position="274"/>
    </location>
</feature>
<dbReference type="GO" id="GO:0008270">
    <property type="term" value="F:zinc ion binding"/>
    <property type="evidence" value="ECO:0007669"/>
    <property type="project" value="UniProtKB-UniRule"/>
</dbReference>
<keyword evidence="7 12" id="KW-0863">Zinc-finger</keyword>
<keyword evidence="8 12" id="KW-0862">Zinc</keyword>
<keyword evidence="6 12" id="KW-0479">Metal-binding</keyword>
<gene>
    <name evidence="12" type="primary">dnaG</name>
    <name evidence="15" type="ORF">COV91_04520</name>
</gene>
<evidence type="ECO:0000256" key="4">
    <source>
        <dbReference type="ARBA" id="ARBA00022695"/>
    </source>
</evidence>
<keyword evidence="2 12" id="KW-0639">Primosome</keyword>
<comment type="similarity">
    <text evidence="12">Belongs to the DnaG primase family.</text>
</comment>
<evidence type="ECO:0000256" key="13">
    <source>
        <dbReference type="SAM" id="MobiDB-lite"/>
    </source>
</evidence>
<comment type="catalytic activity">
    <reaction evidence="12">
        <text>ssDNA + n NTP = ssDNA/pppN(pN)n-1 hybrid + (n-1) diphosphate.</text>
        <dbReference type="EC" id="2.7.7.101"/>
    </reaction>
</comment>
<dbReference type="PANTHER" id="PTHR30313:SF2">
    <property type="entry name" value="DNA PRIMASE"/>
    <property type="match status" value="1"/>
</dbReference>
<dbReference type="InterPro" id="IPR013264">
    <property type="entry name" value="DNAG_N"/>
</dbReference>
<dbReference type="Pfam" id="PF08275">
    <property type="entry name" value="DNAG_N"/>
    <property type="match status" value="2"/>
</dbReference>
<evidence type="ECO:0000256" key="11">
    <source>
        <dbReference type="ARBA" id="ARBA00023163"/>
    </source>
</evidence>
<proteinExistence type="inferred from homology"/>
<dbReference type="InterPro" id="IPR036977">
    <property type="entry name" value="DNA_primase_Znf_CHC2"/>
</dbReference>
<dbReference type="SUPFAM" id="SSF56731">
    <property type="entry name" value="DNA primase core"/>
    <property type="match status" value="2"/>
</dbReference>
<evidence type="ECO:0000256" key="1">
    <source>
        <dbReference type="ARBA" id="ARBA00022478"/>
    </source>
</evidence>
<evidence type="ECO:0000256" key="7">
    <source>
        <dbReference type="ARBA" id="ARBA00022771"/>
    </source>
</evidence>
<evidence type="ECO:0000256" key="2">
    <source>
        <dbReference type="ARBA" id="ARBA00022515"/>
    </source>
</evidence>
<dbReference type="HAMAP" id="MF_00974">
    <property type="entry name" value="DNA_primase_DnaG"/>
    <property type="match status" value="1"/>
</dbReference>
<comment type="caution">
    <text evidence="15">The sequence shown here is derived from an EMBL/GenBank/DDBJ whole genome shotgun (WGS) entry which is preliminary data.</text>
</comment>
<dbReference type="Gene3D" id="3.90.580.10">
    <property type="entry name" value="Zinc finger, CHC2-type domain"/>
    <property type="match status" value="1"/>
</dbReference>
<dbReference type="Gene3D" id="3.90.980.10">
    <property type="entry name" value="DNA primase, catalytic core, N-terminal domain"/>
    <property type="match status" value="1"/>
</dbReference>
<keyword evidence="11 12" id="KW-0804">Transcription</keyword>
<dbReference type="Pfam" id="PF01807">
    <property type="entry name" value="Zn_ribbon_DnaG"/>
    <property type="match status" value="1"/>
</dbReference>
<dbReference type="AlphaFoldDB" id="A0A2H0KCR0"/>
<feature type="compositionally biased region" description="Low complexity" evidence="13">
    <location>
        <begin position="189"/>
        <end position="212"/>
    </location>
</feature>
<evidence type="ECO:0000313" key="16">
    <source>
        <dbReference type="Proteomes" id="UP000229342"/>
    </source>
</evidence>
<evidence type="ECO:0000256" key="5">
    <source>
        <dbReference type="ARBA" id="ARBA00022705"/>
    </source>
</evidence>
<dbReference type="GO" id="GO:0003899">
    <property type="term" value="F:DNA-directed RNA polymerase activity"/>
    <property type="evidence" value="ECO:0007669"/>
    <property type="project" value="UniProtKB-UniRule"/>
</dbReference>
<organism evidence="15 16">
    <name type="scientific">Candidatus Taylorbacteria bacterium CG11_big_fil_rev_8_21_14_0_20_46_11</name>
    <dbReference type="NCBI Taxonomy" id="1975025"/>
    <lineage>
        <taxon>Bacteria</taxon>
        <taxon>Candidatus Tayloriibacteriota</taxon>
    </lineage>
</organism>
<dbReference type="SMART" id="SM00493">
    <property type="entry name" value="TOPRIM"/>
    <property type="match status" value="1"/>
</dbReference>
<feature type="region of interest" description="Disordered" evidence="13">
    <location>
        <begin position="249"/>
        <end position="274"/>
    </location>
</feature>
<dbReference type="Pfam" id="PF13155">
    <property type="entry name" value="Toprim_2"/>
    <property type="match status" value="1"/>
</dbReference>
<comment type="cofactor">
    <cofactor evidence="12">
        <name>Zn(2+)</name>
        <dbReference type="ChEBI" id="CHEBI:29105"/>
    </cofactor>
    <text evidence="12">Binds 1 zinc ion per monomer.</text>
</comment>
<accession>A0A2H0KCR0</accession>
<dbReference type="Gene3D" id="3.40.1360.10">
    <property type="match status" value="1"/>
</dbReference>
<dbReference type="PANTHER" id="PTHR30313">
    <property type="entry name" value="DNA PRIMASE"/>
    <property type="match status" value="1"/>
</dbReference>
<dbReference type="GO" id="GO:0005737">
    <property type="term" value="C:cytoplasm"/>
    <property type="evidence" value="ECO:0007669"/>
    <property type="project" value="TreeGrafter"/>
</dbReference>
<keyword evidence="4 12" id="KW-0548">Nucleotidyltransferase</keyword>
<dbReference type="Proteomes" id="UP000229342">
    <property type="component" value="Unassembled WGS sequence"/>
</dbReference>
<dbReference type="InterPro" id="IPR037068">
    <property type="entry name" value="DNA_primase_core_N_sf"/>
</dbReference>
<dbReference type="FunFam" id="3.90.580.10:FF:000001">
    <property type="entry name" value="DNA primase"/>
    <property type="match status" value="1"/>
</dbReference>
<evidence type="ECO:0000256" key="9">
    <source>
        <dbReference type="ARBA" id="ARBA00022842"/>
    </source>
</evidence>
<keyword evidence="3 12" id="KW-0808">Transferase</keyword>
<dbReference type="InterPro" id="IPR034151">
    <property type="entry name" value="TOPRIM_DnaG_bac"/>
</dbReference>
<dbReference type="InterPro" id="IPR050219">
    <property type="entry name" value="DnaG_primase"/>
</dbReference>
<evidence type="ECO:0000256" key="10">
    <source>
        <dbReference type="ARBA" id="ARBA00023125"/>
    </source>
</evidence>
<dbReference type="InterPro" id="IPR030846">
    <property type="entry name" value="DnaG_bac"/>
</dbReference>
<evidence type="ECO:0000256" key="8">
    <source>
        <dbReference type="ARBA" id="ARBA00022833"/>
    </source>
</evidence>
<dbReference type="InterPro" id="IPR006171">
    <property type="entry name" value="TOPRIM_dom"/>
</dbReference>
<dbReference type="GO" id="GO:1990077">
    <property type="term" value="C:primosome complex"/>
    <property type="evidence" value="ECO:0007669"/>
    <property type="project" value="UniProtKB-KW"/>
</dbReference>
<name>A0A2H0KCR0_9BACT</name>
<dbReference type="PROSITE" id="PS50880">
    <property type="entry name" value="TOPRIM"/>
    <property type="match status" value="1"/>
</dbReference>
<dbReference type="EC" id="2.7.7.101" evidence="12"/>
<protein>
    <recommendedName>
        <fullName evidence="12">DNA primase</fullName>
        <ecNumber evidence="12">2.7.7.101</ecNumber>
    </recommendedName>
</protein>
<dbReference type="GO" id="GO:0003677">
    <property type="term" value="F:DNA binding"/>
    <property type="evidence" value="ECO:0007669"/>
    <property type="project" value="UniProtKB-KW"/>
</dbReference>
<sequence length="631" mass="69588">MSTPVEQIKERLGIADVIGGYLKLERAGASFKGKCPFHNEKTPSFFVSPARNSYYCFGCQAKGDIFTFVQEFEGLDFIGALRVLAGRAGVTLTRVDPKIRSEHARLYLLLERATRFFELQLQNNLEATEYIRGRGLTEATQKEWRIGFAPNEWRALFDYLIKEGSTPEEMERVGLVKRAGYSSADIARNGESSATENTTSAGTSTAGAKATSAPRRYDAFRGRIMFPIVDSASRVIAFTGRILPTLERPGADIARNGESSATENTTSAGTSTTGAKATSGIVHAKYINSPETILFSKSHVLHGFHLAKLAIRKEDATILVEGQMDLLMAHQAGFTNTVASSGTALTVPQLERLKRLSENLLISFDSDNAGLKAAERAIHLALSLGMNVRIIKLSAKDPADLIAKDVELWRKAVLEAKHVIDFLLDEILASPLPSRDKALRIERNLLPLLRRLPSKVEQSHFLKLIADRARLREDALFETLKKIPGNEPEVVSTKPNIIPHRSVALERRVFGTLLSLEESKGEGAKSMATKLKEIFGENGFKERYTGYQGEKDVLLAEVELLYNAEAVPEAEASELMHNLEEEALSTLLAHTMEALTTAEQSGRGDDIPKLLEKCKSLGERLSEIKSLRYGK</sequence>
<keyword evidence="9" id="KW-0460">Magnesium</keyword>
<comment type="function">
    <text evidence="12">RNA polymerase that catalyzes the synthesis of short RNA molecules used as primers for DNA polymerase during DNA replication.</text>
</comment>
<dbReference type="CDD" id="cd03364">
    <property type="entry name" value="TOPRIM_DnaG_primases"/>
    <property type="match status" value="1"/>
</dbReference>
<feature type="region of interest" description="Disordered" evidence="13">
    <location>
        <begin position="187"/>
        <end position="212"/>
    </location>
</feature>
<evidence type="ECO:0000256" key="6">
    <source>
        <dbReference type="ARBA" id="ARBA00022723"/>
    </source>
</evidence>